<dbReference type="CDD" id="cd16936">
    <property type="entry name" value="HATPase_RsbW-like"/>
    <property type="match status" value="1"/>
</dbReference>
<evidence type="ECO:0000256" key="1">
    <source>
        <dbReference type="ARBA" id="ARBA00022801"/>
    </source>
</evidence>
<keyword evidence="1" id="KW-0378">Hydrolase</keyword>
<proteinExistence type="predicted"/>
<dbReference type="SUPFAM" id="SSF81606">
    <property type="entry name" value="PP2C-like"/>
    <property type="match status" value="1"/>
</dbReference>
<sequence length="538" mass="58057">MGEMVTRTLRLMSPPDTVDTVHDLLDSTWEAVPDLHMRDRMALDTAIIELAANVIQHANRGRPITATLTIIAFTDRIEATLSDSGEIGEVDIEGRTMPEADELAESGRGIALMKALVDTVEHRRVDGFNHWTLVRAREQVRIPDAPPKHMPSVSISGIIDEMARQRALEEMGILDTPPEDRFDRVTRLAKQLFGVDGAMINLIDGDRQWAKSVAGNGPEEMPRSASVCAVTIEDERTLVVPNLFENPELRDKAVADELVFYAGHPLHAPGGERIGALCVYDGSPRTFSEREQEMLRDLADWVQQELTASHELSRAAEVQQGLLPQSLISMPGWDIAGMCLPARAVGGDFYDWYPVGEGAAITLADTMGKGIGSAIIAATVRAVLRSAARFGDVAGAVDLAAASLNADLDTTGLFVTLLHGRLDMDTGEFTYVDAGHGLTVVARRDGTIERLRSSTPPLGVDLDTEWQSSSVTLNPGDVLITASDGLLDLYDGTLDALDKIGALALLASTSSEVTDAVRTRARGVAPDDVTVVVVRRDG</sequence>
<dbReference type="PANTHER" id="PTHR43156">
    <property type="entry name" value="STAGE II SPORULATION PROTEIN E-RELATED"/>
    <property type="match status" value="1"/>
</dbReference>
<dbReference type="OrthoDB" id="9151676at2"/>
<dbReference type="InterPro" id="IPR003018">
    <property type="entry name" value="GAF"/>
</dbReference>
<evidence type="ECO:0000313" key="4">
    <source>
        <dbReference type="Proteomes" id="UP000293519"/>
    </source>
</evidence>
<dbReference type="AlphaFoldDB" id="A0A4Q7LPC5"/>
<evidence type="ECO:0000313" key="3">
    <source>
        <dbReference type="EMBL" id="RZS56536.1"/>
    </source>
</evidence>
<dbReference type="Gene3D" id="3.30.450.40">
    <property type="match status" value="1"/>
</dbReference>
<dbReference type="PROSITE" id="PS51746">
    <property type="entry name" value="PPM_2"/>
    <property type="match status" value="1"/>
</dbReference>
<organism evidence="3 4">
    <name type="scientific">Microcella putealis</name>
    <dbReference type="NCBI Taxonomy" id="337005"/>
    <lineage>
        <taxon>Bacteria</taxon>
        <taxon>Bacillati</taxon>
        <taxon>Actinomycetota</taxon>
        <taxon>Actinomycetes</taxon>
        <taxon>Micrococcales</taxon>
        <taxon>Microbacteriaceae</taxon>
        <taxon>Microcella</taxon>
    </lineage>
</organism>
<dbReference type="InterPro" id="IPR036457">
    <property type="entry name" value="PPM-type-like_dom_sf"/>
</dbReference>
<evidence type="ECO:0000259" key="2">
    <source>
        <dbReference type="PROSITE" id="PS51746"/>
    </source>
</evidence>
<name>A0A4Q7LPC5_9MICO</name>
<dbReference type="InterPro" id="IPR003594">
    <property type="entry name" value="HATPase_dom"/>
</dbReference>
<comment type="caution">
    <text evidence="3">The sequence shown here is derived from an EMBL/GenBank/DDBJ whole genome shotgun (WGS) entry which is preliminary data.</text>
</comment>
<reference evidence="3 4" key="1">
    <citation type="journal article" date="2015" name="Stand. Genomic Sci.">
        <title>Genomic Encyclopedia of Bacterial and Archaeal Type Strains, Phase III: the genomes of soil and plant-associated and newly described type strains.</title>
        <authorList>
            <person name="Whitman W.B."/>
            <person name="Woyke T."/>
            <person name="Klenk H.P."/>
            <person name="Zhou Y."/>
            <person name="Lilburn T.G."/>
            <person name="Beck B.J."/>
            <person name="De Vos P."/>
            <person name="Vandamme P."/>
            <person name="Eisen J.A."/>
            <person name="Garrity G."/>
            <person name="Hugenholtz P."/>
            <person name="Kyrpides N.C."/>
        </authorList>
    </citation>
    <scope>NUCLEOTIDE SEQUENCE [LARGE SCALE GENOMIC DNA]</scope>
    <source>
        <strain evidence="3 4">CV2</strain>
    </source>
</reference>
<dbReference type="Pfam" id="PF07228">
    <property type="entry name" value="SpoIIE"/>
    <property type="match status" value="1"/>
</dbReference>
<protein>
    <submittedName>
        <fullName evidence="3">GAF domain-containing protein</fullName>
    </submittedName>
</protein>
<dbReference type="GO" id="GO:0016791">
    <property type="term" value="F:phosphatase activity"/>
    <property type="evidence" value="ECO:0007669"/>
    <property type="project" value="TreeGrafter"/>
</dbReference>
<dbReference type="InterPro" id="IPR029016">
    <property type="entry name" value="GAF-like_dom_sf"/>
</dbReference>
<keyword evidence="4" id="KW-1185">Reference proteome</keyword>
<dbReference type="Pfam" id="PF01590">
    <property type="entry name" value="GAF"/>
    <property type="match status" value="1"/>
</dbReference>
<dbReference type="Proteomes" id="UP000293519">
    <property type="component" value="Unassembled WGS sequence"/>
</dbReference>
<dbReference type="EMBL" id="SGWW01000003">
    <property type="protein sequence ID" value="RZS56536.1"/>
    <property type="molecule type" value="Genomic_DNA"/>
</dbReference>
<dbReference type="SMART" id="SM00331">
    <property type="entry name" value="PP2C_SIG"/>
    <property type="match status" value="1"/>
</dbReference>
<dbReference type="Gene3D" id="3.30.565.10">
    <property type="entry name" value="Histidine kinase-like ATPase, C-terminal domain"/>
    <property type="match status" value="1"/>
</dbReference>
<dbReference type="InterPro" id="IPR001932">
    <property type="entry name" value="PPM-type_phosphatase-like_dom"/>
</dbReference>
<feature type="domain" description="PPM-type phosphatase" evidence="2">
    <location>
        <begin position="324"/>
        <end position="536"/>
    </location>
</feature>
<dbReference type="SMART" id="SM00065">
    <property type="entry name" value="GAF"/>
    <property type="match status" value="1"/>
</dbReference>
<dbReference type="PANTHER" id="PTHR43156:SF2">
    <property type="entry name" value="STAGE II SPORULATION PROTEIN E"/>
    <property type="match status" value="1"/>
</dbReference>
<dbReference type="SUPFAM" id="SSF55781">
    <property type="entry name" value="GAF domain-like"/>
    <property type="match status" value="1"/>
</dbReference>
<dbReference type="InterPro" id="IPR036890">
    <property type="entry name" value="HATPase_C_sf"/>
</dbReference>
<dbReference type="Gene3D" id="3.60.40.10">
    <property type="entry name" value="PPM-type phosphatase domain"/>
    <property type="match status" value="1"/>
</dbReference>
<dbReference type="Pfam" id="PF13581">
    <property type="entry name" value="HATPase_c_2"/>
    <property type="match status" value="1"/>
</dbReference>
<dbReference type="InterPro" id="IPR052016">
    <property type="entry name" value="Bact_Sigma-Reg"/>
</dbReference>
<accession>A0A4Q7LPC5</accession>
<gene>
    <name evidence="3" type="ORF">EV141_2000</name>
</gene>